<keyword evidence="6 8" id="KW-0472">Membrane</keyword>
<sequence length="406" mass="43805">MGPAVDRELVVGVPCAGFTRWSEELNDDEAQLPTKVAEGDVTKAEEAGEHVRNTPIIDKIRGALKDLLKSLVDLGRSYSYVLLTLAVSFDGMSSSGIFAFAPKVCEIIFGLPVTSSALYFGLSMIPGFAIGSLMGGWISKKIGVDCKKLLRWILTMYMVSGMAIFVYLMYCKEPPRAYVELNNGIRTCSSECACADSLYDPVCGENGVEYQSPCHAGCAAFNSTTMVYSNCSCITSARMQPNSTAYVTAGVTSIATHGACARNCEAYRVPLFFIVLFLMGFSGALAAPSYMAATLRLVPPKQRAFGLGMQRCLIRIIGTIPGPMIYGYAMDNACAQWQSSCGQRGACLVYDSRKVGLFVFGLAFGLRIVGTTFISLAYLVYKPNVAIEEEKCDNADDVKLTNGGVK</sequence>
<keyword evidence="3" id="KW-1003">Cell membrane</keyword>
<dbReference type="InterPro" id="IPR036259">
    <property type="entry name" value="MFS_trans_sf"/>
</dbReference>
<dbReference type="PANTHER" id="PTHR11388">
    <property type="entry name" value="ORGANIC ANION TRANSPORTER"/>
    <property type="match status" value="1"/>
</dbReference>
<dbReference type="Gene3D" id="3.30.60.30">
    <property type="match status" value="1"/>
</dbReference>
<evidence type="ECO:0000256" key="5">
    <source>
        <dbReference type="ARBA" id="ARBA00022989"/>
    </source>
</evidence>
<keyword evidence="5 8" id="KW-1133">Transmembrane helix</keyword>
<comment type="subcellular location">
    <subcellularLocation>
        <location evidence="1">Cell membrane</location>
        <topology evidence="1">Multi-pass membrane protein</topology>
    </subcellularLocation>
</comment>
<dbReference type="GO" id="GO:0015347">
    <property type="term" value="F:sodium-independent organic anion transmembrane transporter activity"/>
    <property type="evidence" value="ECO:0007669"/>
    <property type="project" value="TreeGrafter"/>
</dbReference>
<feature type="transmembrane region" description="Helical" evidence="8">
    <location>
        <begin position="271"/>
        <end position="291"/>
    </location>
</feature>
<dbReference type="Gene3D" id="1.20.1250.20">
    <property type="entry name" value="MFS general substrate transporter like domains"/>
    <property type="match status" value="1"/>
</dbReference>
<dbReference type="PROSITE" id="PS51465">
    <property type="entry name" value="KAZAL_2"/>
    <property type="match status" value="1"/>
</dbReference>
<evidence type="ECO:0000256" key="3">
    <source>
        <dbReference type="ARBA" id="ARBA00022475"/>
    </source>
</evidence>
<evidence type="ECO:0000256" key="7">
    <source>
        <dbReference type="ARBA" id="ARBA00023157"/>
    </source>
</evidence>
<keyword evidence="4 8" id="KW-0812">Transmembrane</keyword>
<keyword evidence="11" id="KW-1185">Reference proteome</keyword>
<organism evidence="10 11">
    <name type="scientific">Branchiostoma lanceolatum</name>
    <name type="common">Common lancelet</name>
    <name type="synonym">Amphioxus lanceolatum</name>
    <dbReference type="NCBI Taxonomy" id="7740"/>
    <lineage>
        <taxon>Eukaryota</taxon>
        <taxon>Metazoa</taxon>
        <taxon>Chordata</taxon>
        <taxon>Cephalochordata</taxon>
        <taxon>Leptocardii</taxon>
        <taxon>Amphioxiformes</taxon>
        <taxon>Branchiostomatidae</taxon>
        <taxon>Branchiostoma</taxon>
    </lineage>
</organism>
<dbReference type="InterPro" id="IPR002350">
    <property type="entry name" value="Kazal_dom"/>
</dbReference>
<feature type="transmembrane region" description="Helical" evidence="8">
    <location>
        <begin position="312"/>
        <end position="329"/>
    </location>
</feature>
<gene>
    <name evidence="10" type="primary">SLCO4C1</name>
    <name evidence="10" type="ORF">BLAG_LOCUS9667</name>
</gene>
<feature type="transmembrane region" description="Helical" evidence="8">
    <location>
        <begin position="358"/>
        <end position="381"/>
    </location>
</feature>
<comment type="similarity">
    <text evidence="2">Belongs to the organo anion transporter (TC 2.A.60) family.</text>
</comment>
<dbReference type="InterPro" id="IPR036058">
    <property type="entry name" value="Kazal_dom_sf"/>
</dbReference>
<proteinExistence type="inferred from homology"/>
<dbReference type="AlphaFoldDB" id="A0A8J9Z5V4"/>
<evidence type="ECO:0000256" key="1">
    <source>
        <dbReference type="ARBA" id="ARBA00004651"/>
    </source>
</evidence>
<dbReference type="OrthoDB" id="5062115at2759"/>
<evidence type="ECO:0000256" key="6">
    <source>
        <dbReference type="ARBA" id="ARBA00023136"/>
    </source>
</evidence>
<evidence type="ECO:0000313" key="11">
    <source>
        <dbReference type="Proteomes" id="UP000838412"/>
    </source>
</evidence>
<feature type="domain" description="Kazal-like" evidence="9">
    <location>
        <begin position="182"/>
        <end position="235"/>
    </location>
</feature>
<evidence type="ECO:0000256" key="4">
    <source>
        <dbReference type="ARBA" id="ARBA00022692"/>
    </source>
</evidence>
<feature type="transmembrane region" description="Helical" evidence="8">
    <location>
        <begin position="107"/>
        <end position="137"/>
    </location>
</feature>
<feature type="transmembrane region" description="Helical" evidence="8">
    <location>
        <begin position="78"/>
        <end position="101"/>
    </location>
</feature>
<evidence type="ECO:0000313" key="10">
    <source>
        <dbReference type="EMBL" id="CAH1248309.1"/>
    </source>
</evidence>
<evidence type="ECO:0000259" key="9">
    <source>
        <dbReference type="PROSITE" id="PS51465"/>
    </source>
</evidence>
<dbReference type="Proteomes" id="UP000838412">
    <property type="component" value="Chromosome 16"/>
</dbReference>
<dbReference type="InterPro" id="IPR004156">
    <property type="entry name" value="OATP"/>
</dbReference>
<dbReference type="SUPFAM" id="SSF103473">
    <property type="entry name" value="MFS general substrate transporter"/>
    <property type="match status" value="1"/>
</dbReference>
<dbReference type="PANTHER" id="PTHR11388:SF100">
    <property type="entry name" value="SOLUTE CARRIER ORGANIC ANION TRANSPORTER FAMILY MEMBER 4A1"/>
    <property type="match status" value="1"/>
</dbReference>
<evidence type="ECO:0000256" key="2">
    <source>
        <dbReference type="ARBA" id="ARBA00009657"/>
    </source>
</evidence>
<feature type="transmembrane region" description="Helical" evidence="8">
    <location>
        <begin position="149"/>
        <end position="170"/>
    </location>
</feature>
<dbReference type="GO" id="GO:0043252">
    <property type="term" value="P:sodium-independent organic anion transport"/>
    <property type="evidence" value="ECO:0007669"/>
    <property type="project" value="TreeGrafter"/>
</dbReference>
<keyword evidence="7" id="KW-1015">Disulfide bond</keyword>
<protein>
    <submittedName>
        <fullName evidence="10">SLCO4C1 protein</fullName>
    </submittedName>
</protein>
<name>A0A8J9Z5V4_BRALA</name>
<dbReference type="Pfam" id="PF07648">
    <property type="entry name" value="Kazal_2"/>
    <property type="match status" value="1"/>
</dbReference>
<dbReference type="EMBL" id="OV696701">
    <property type="protein sequence ID" value="CAH1248309.1"/>
    <property type="molecule type" value="Genomic_DNA"/>
</dbReference>
<dbReference type="GO" id="GO:0016323">
    <property type="term" value="C:basolateral plasma membrane"/>
    <property type="evidence" value="ECO:0007669"/>
    <property type="project" value="TreeGrafter"/>
</dbReference>
<evidence type="ECO:0000256" key="8">
    <source>
        <dbReference type="SAM" id="Phobius"/>
    </source>
</evidence>
<reference evidence="10" key="1">
    <citation type="submission" date="2022-01" db="EMBL/GenBank/DDBJ databases">
        <authorList>
            <person name="Braso-Vives M."/>
        </authorList>
    </citation>
    <scope>NUCLEOTIDE SEQUENCE</scope>
</reference>
<dbReference type="SUPFAM" id="SSF100895">
    <property type="entry name" value="Kazal-type serine protease inhibitors"/>
    <property type="match status" value="1"/>
</dbReference>
<dbReference type="Pfam" id="PF03137">
    <property type="entry name" value="OATP"/>
    <property type="match status" value="1"/>
</dbReference>
<accession>A0A8J9Z5V4</accession>